<keyword evidence="2" id="KW-0004">4Fe-4S</keyword>
<keyword evidence="7" id="KW-0411">Iron-sulfur</keyword>
<dbReference type="InterPro" id="IPR034391">
    <property type="entry name" value="AdoMet-like_SPASM_containing"/>
</dbReference>
<accession>A0A1F7RIB0</accession>
<evidence type="ECO:0000256" key="1">
    <source>
        <dbReference type="ARBA" id="ARBA00001966"/>
    </source>
</evidence>
<dbReference type="SFLD" id="SFLDG01067">
    <property type="entry name" value="SPASM/twitch_domain_containing"/>
    <property type="match status" value="1"/>
</dbReference>
<dbReference type="SFLD" id="SFLDG01386">
    <property type="entry name" value="main_SPASM_domain-containing"/>
    <property type="match status" value="1"/>
</dbReference>
<comment type="caution">
    <text evidence="9">The sequence shown here is derived from an EMBL/GenBank/DDBJ whole genome shotgun (WGS) entry which is preliminary data.</text>
</comment>
<dbReference type="Pfam" id="PF13186">
    <property type="entry name" value="SPASM"/>
    <property type="match status" value="1"/>
</dbReference>
<dbReference type="Gene3D" id="3.20.20.70">
    <property type="entry name" value="Aldolase class I"/>
    <property type="match status" value="1"/>
</dbReference>
<name>A0A1F7RIB0_9BACT</name>
<evidence type="ECO:0000256" key="6">
    <source>
        <dbReference type="ARBA" id="ARBA00023004"/>
    </source>
</evidence>
<dbReference type="Pfam" id="PF04055">
    <property type="entry name" value="Radical_SAM"/>
    <property type="match status" value="1"/>
</dbReference>
<dbReference type="GO" id="GO:0046872">
    <property type="term" value="F:metal ion binding"/>
    <property type="evidence" value="ECO:0007669"/>
    <property type="project" value="UniProtKB-KW"/>
</dbReference>
<organism evidence="9 10">
    <name type="scientific">Candidatus Schekmanbacteria bacterium RBG_13_48_7</name>
    <dbReference type="NCBI Taxonomy" id="1817878"/>
    <lineage>
        <taxon>Bacteria</taxon>
        <taxon>Candidatus Schekmaniibacteriota</taxon>
    </lineage>
</organism>
<evidence type="ECO:0000256" key="5">
    <source>
        <dbReference type="ARBA" id="ARBA00023002"/>
    </source>
</evidence>
<reference evidence="9 10" key="1">
    <citation type="journal article" date="2016" name="Nat. Commun.">
        <title>Thousands of microbial genomes shed light on interconnected biogeochemical processes in an aquifer system.</title>
        <authorList>
            <person name="Anantharaman K."/>
            <person name="Brown C.T."/>
            <person name="Hug L.A."/>
            <person name="Sharon I."/>
            <person name="Castelle C.J."/>
            <person name="Probst A.J."/>
            <person name="Thomas B.C."/>
            <person name="Singh A."/>
            <person name="Wilkins M.J."/>
            <person name="Karaoz U."/>
            <person name="Brodie E.L."/>
            <person name="Williams K.H."/>
            <person name="Hubbard S.S."/>
            <person name="Banfield J.F."/>
        </authorList>
    </citation>
    <scope>NUCLEOTIDE SEQUENCE [LARGE SCALE GENOMIC DNA]</scope>
</reference>
<evidence type="ECO:0000256" key="4">
    <source>
        <dbReference type="ARBA" id="ARBA00022723"/>
    </source>
</evidence>
<dbReference type="Proteomes" id="UP000179266">
    <property type="component" value="Unassembled WGS sequence"/>
</dbReference>
<evidence type="ECO:0000313" key="10">
    <source>
        <dbReference type="Proteomes" id="UP000179266"/>
    </source>
</evidence>
<evidence type="ECO:0000313" key="9">
    <source>
        <dbReference type="EMBL" id="OGL41252.1"/>
    </source>
</evidence>
<dbReference type="CDD" id="cd01335">
    <property type="entry name" value="Radical_SAM"/>
    <property type="match status" value="1"/>
</dbReference>
<dbReference type="PANTHER" id="PTHR11228">
    <property type="entry name" value="RADICAL SAM DOMAIN PROTEIN"/>
    <property type="match status" value="1"/>
</dbReference>
<dbReference type="SFLD" id="SFLDG01387">
    <property type="entry name" value="BtrN-like_SPASM_domain_contain"/>
    <property type="match status" value="1"/>
</dbReference>
<dbReference type="CDD" id="cd21109">
    <property type="entry name" value="SPASM"/>
    <property type="match status" value="1"/>
</dbReference>
<dbReference type="PROSITE" id="PS01305">
    <property type="entry name" value="MOAA_NIFB_PQQE"/>
    <property type="match status" value="1"/>
</dbReference>
<dbReference type="GO" id="GO:0016491">
    <property type="term" value="F:oxidoreductase activity"/>
    <property type="evidence" value="ECO:0007669"/>
    <property type="project" value="UniProtKB-KW"/>
</dbReference>
<evidence type="ECO:0000256" key="7">
    <source>
        <dbReference type="ARBA" id="ARBA00023014"/>
    </source>
</evidence>
<comment type="cofactor">
    <cofactor evidence="1">
        <name>[4Fe-4S] cluster</name>
        <dbReference type="ChEBI" id="CHEBI:49883"/>
    </cofactor>
</comment>
<keyword evidence="5" id="KW-0560">Oxidoreductase</keyword>
<dbReference type="InterPro" id="IPR050377">
    <property type="entry name" value="Radical_SAM_PqqE_MftC-like"/>
</dbReference>
<gene>
    <name evidence="9" type="ORF">A2161_22455</name>
</gene>
<evidence type="ECO:0000259" key="8">
    <source>
        <dbReference type="PROSITE" id="PS51918"/>
    </source>
</evidence>
<dbReference type="AlphaFoldDB" id="A0A1F7RIB0"/>
<dbReference type="PANTHER" id="PTHR11228:SF7">
    <property type="entry name" value="PQQA PEPTIDE CYCLASE"/>
    <property type="match status" value="1"/>
</dbReference>
<dbReference type="PROSITE" id="PS51918">
    <property type="entry name" value="RADICAL_SAM"/>
    <property type="match status" value="1"/>
</dbReference>
<dbReference type="InterPro" id="IPR007197">
    <property type="entry name" value="rSAM"/>
</dbReference>
<dbReference type="GO" id="GO:0051539">
    <property type="term" value="F:4 iron, 4 sulfur cluster binding"/>
    <property type="evidence" value="ECO:0007669"/>
    <property type="project" value="UniProtKB-KW"/>
</dbReference>
<dbReference type="InterPro" id="IPR023885">
    <property type="entry name" value="4Fe4S-binding_SPASM_dom"/>
</dbReference>
<keyword evidence="4" id="KW-0479">Metal-binding</keyword>
<evidence type="ECO:0000256" key="2">
    <source>
        <dbReference type="ARBA" id="ARBA00022485"/>
    </source>
</evidence>
<dbReference type="InterPro" id="IPR000385">
    <property type="entry name" value="MoaA_NifB_PqqE_Fe-S-bd_CS"/>
</dbReference>
<dbReference type="SFLD" id="SFLDS00029">
    <property type="entry name" value="Radical_SAM"/>
    <property type="match status" value="1"/>
</dbReference>
<dbReference type="InterPro" id="IPR013785">
    <property type="entry name" value="Aldolase_TIM"/>
</dbReference>
<proteinExistence type="predicted"/>
<feature type="domain" description="Radical SAM core" evidence="8">
    <location>
        <begin position="38"/>
        <end position="271"/>
    </location>
</feature>
<dbReference type="InterPro" id="IPR058240">
    <property type="entry name" value="rSAM_sf"/>
</dbReference>
<sequence>MGKNIHWRVIPLIKKPRKSLQFLYHRMKSEIAYRYPFEFAPAPFELIFFLTYKCNLSCSFCGQRKKDVGYISKLPKGMTDSEVSVDVLKILLDELSPEKTELTLCGGEIFFYRDWKKFLDYAFKKGFRITIITNGTHLPENAEYFVDNRLNRLTVSIDGPERVHDRLRGKPGLYSDILKGLEKIISLRKTINTGYPLIWINCTVSNLNQGHLLEFYNSVKSITFDKICFQHIFHLNKKTLETHDSIFKSLFEMECYDWRGYLDNLEGLSVDLLHKELAELKSINDPRILVIPDFTEYEIHEYYKNPDFRSTTYQWKCKGPWRSVYVLPDGTVTPCCFYKAGNIRYNSFKEIWNGKPIRKFRNQLRKLSVFPVCYTCPVLYRY</sequence>
<dbReference type="EMBL" id="MGDD01000350">
    <property type="protein sequence ID" value="OGL41252.1"/>
    <property type="molecule type" value="Genomic_DNA"/>
</dbReference>
<protein>
    <recommendedName>
        <fullName evidence="8">Radical SAM core domain-containing protein</fullName>
    </recommendedName>
</protein>
<keyword evidence="3" id="KW-0949">S-adenosyl-L-methionine</keyword>
<keyword evidence="6" id="KW-0408">Iron</keyword>
<dbReference type="SUPFAM" id="SSF102114">
    <property type="entry name" value="Radical SAM enzymes"/>
    <property type="match status" value="1"/>
</dbReference>
<evidence type="ECO:0000256" key="3">
    <source>
        <dbReference type="ARBA" id="ARBA00022691"/>
    </source>
</evidence>